<dbReference type="CDD" id="cd00086">
    <property type="entry name" value="homeodomain"/>
    <property type="match status" value="1"/>
</dbReference>
<keyword evidence="2" id="KW-1185">Reference proteome</keyword>
<feature type="compositionally biased region" description="Low complexity" evidence="1">
    <location>
        <begin position="158"/>
        <end position="186"/>
    </location>
</feature>
<dbReference type="Proteomes" id="UP000050741">
    <property type="component" value="Unassembled WGS sequence"/>
</dbReference>
<proteinExistence type="predicted"/>
<evidence type="ECO:0000256" key="1">
    <source>
        <dbReference type="SAM" id="MobiDB-lite"/>
    </source>
</evidence>
<dbReference type="AlphaFoldDB" id="A0A183C3E7"/>
<dbReference type="GO" id="GO:0003677">
    <property type="term" value="F:DNA binding"/>
    <property type="evidence" value="ECO:0007669"/>
    <property type="project" value="InterPro"/>
</dbReference>
<sequence length="247" mass="26064">MLLLPSLSIVFDWFAEAKTFRNFAQREERSAGGALNASIGRWLGMLAAYNLKSSPAVLVTELCFVHFFNPLKCWGLGGDDRSSPGLAGDSSAAEVDGLRLDWLAWTDGFVVWFQNRRTKWRKRESADQASRRHGLGGMGGEGALRLSADGAGDDRISASDSPPCRPPSAASASPPPAATTAGDASSLPFPPAMPPHLANSSAALHALQQFNFFRGFPISMAGILEVADTDSAALIDGNTAASTPGTN</sequence>
<protein>
    <submittedName>
        <fullName evidence="3">Homeobox domain-containing protein</fullName>
    </submittedName>
</protein>
<reference evidence="2" key="1">
    <citation type="submission" date="2014-05" db="EMBL/GenBank/DDBJ databases">
        <title>The genome and life-stage specific transcriptomes of Globodera pallida elucidate key aspects of plant parasitism by a cyst nematode.</title>
        <authorList>
            <person name="Cotton J.A."/>
            <person name="Lilley C.J."/>
            <person name="Jones L.M."/>
            <person name="Kikuchi T."/>
            <person name="Reid A.J."/>
            <person name="Thorpe P."/>
            <person name="Tsai I.J."/>
            <person name="Beasley H."/>
            <person name="Blok V."/>
            <person name="Cock P.J.A."/>
            <person name="Van den Akker S.E."/>
            <person name="Holroyd N."/>
            <person name="Hunt M."/>
            <person name="Mantelin S."/>
            <person name="Naghra H."/>
            <person name="Pain A."/>
            <person name="Palomares-Rius J.E."/>
            <person name="Zarowiecki M."/>
            <person name="Berriman M."/>
            <person name="Jones J.T."/>
            <person name="Urwin P.E."/>
        </authorList>
    </citation>
    <scope>NUCLEOTIDE SEQUENCE [LARGE SCALE GENOMIC DNA]</scope>
    <source>
        <strain evidence="2">Lindley</strain>
    </source>
</reference>
<accession>A0A183C3E7</accession>
<organism evidence="2 3">
    <name type="scientific">Globodera pallida</name>
    <name type="common">Potato cyst nematode worm</name>
    <name type="synonym">Heterodera pallida</name>
    <dbReference type="NCBI Taxonomy" id="36090"/>
    <lineage>
        <taxon>Eukaryota</taxon>
        <taxon>Metazoa</taxon>
        <taxon>Ecdysozoa</taxon>
        <taxon>Nematoda</taxon>
        <taxon>Chromadorea</taxon>
        <taxon>Rhabditida</taxon>
        <taxon>Tylenchina</taxon>
        <taxon>Tylenchomorpha</taxon>
        <taxon>Tylenchoidea</taxon>
        <taxon>Heteroderidae</taxon>
        <taxon>Heteroderinae</taxon>
        <taxon>Globodera</taxon>
    </lineage>
</organism>
<dbReference type="WBParaSite" id="GPLIN_000739100">
    <property type="protein sequence ID" value="GPLIN_000739100"/>
    <property type="gene ID" value="GPLIN_000739100"/>
</dbReference>
<evidence type="ECO:0000313" key="2">
    <source>
        <dbReference type="Proteomes" id="UP000050741"/>
    </source>
</evidence>
<dbReference type="Gene3D" id="1.10.10.60">
    <property type="entry name" value="Homeodomain-like"/>
    <property type="match status" value="1"/>
</dbReference>
<name>A0A183C3E7_GLOPA</name>
<reference evidence="3" key="2">
    <citation type="submission" date="2016-06" db="UniProtKB">
        <authorList>
            <consortium name="WormBaseParasite"/>
        </authorList>
    </citation>
    <scope>IDENTIFICATION</scope>
</reference>
<dbReference type="InterPro" id="IPR001356">
    <property type="entry name" value="HD"/>
</dbReference>
<evidence type="ECO:0000313" key="3">
    <source>
        <dbReference type="WBParaSite" id="GPLIN_000739100"/>
    </source>
</evidence>
<feature type="region of interest" description="Disordered" evidence="1">
    <location>
        <begin position="122"/>
        <end position="193"/>
    </location>
</feature>